<name>A0A7J8QR24_GOSRA</name>
<dbReference type="AlphaFoldDB" id="A0A7J8QR24"/>
<sequence length="109" mass="11795">MELSLDSFWSLDVKANNSEGLTAGETIAKEYVVCTTRIRARNELSENMINATPVVTTLVITAIYQSCLSPPAGARQDEGDHSISISNTTLPLAVNKHDESFLGLGSRQI</sequence>
<accession>A0A7J8QR24</accession>
<proteinExistence type="predicted"/>
<gene>
    <name evidence="1" type="ORF">Gorai_001990</name>
</gene>
<evidence type="ECO:0000313" key="2">
    <source>
        <dbReference type="Proteomes" id="UP000593578"/>
    </source>
</evidence>
<dbReference type="EMBL" id="JABEZZ010000510">
    <property type="protein sequence ID" value="MBA0603783.1"/>
    <property type="molecule type" value="Genomic_DNA"/>
</dbReference>
<organism evidence="1 2">
    <name type="scientific">Gossypium raimondii</name>
    <name type="common">Peruvian cotton</name>
    <name type="synonym">Gossypium klotzschianum subsp. raimondii</name>
    <dbReference type="NCBI Taxonomy" id="29730"/>
    <lineage>
        <taxon>Eukaryota</taxon>
        <taxon>Viridiplantae</taxon>
        <taxon>Streptophyta</taxon>
        <taxon>Embryophyta</taxon>
        <taxon>Tracheophyta</taxon>
        <taxon>Spermatophyta</taxon>
        <taxon>Magnoliopsida</taxon>
        <taxon>eudicotyledons</taxon>
        <taxon>Gunneridae</taxon>
        <taxon>Pentapetalae</taxon>
        <taxon>rosids</taxon>
        <taxon>malvids</taxon>
        <taxon>Malvales</taxon>
        <taxon>Malvaceae</taxon>
        <taxon>Malvoideae</taxon>
        <taxon>Gossypium</taxon>
    </lineage>
</organism>
<comment type="caution">
    <text evidence="1">The sequence shown here is derived from an EMBL/GenBank/DDBJ whole genome shotgun (WGS) entry which is preliminary data.</text>
</comment>
<dbReference type="Proteomes" id="UP000593578">
    <property type="component" value="Unassembled WGS sequence"/>
</dbReference>
<evidence type="ECO:0000313" key="1">
    <source>
        <dbReference type="EMBL" id="MBA0603783.1"/>
    </source>
</evidence>
<reference evidence="1 2" key="1">
    <citation type="journal article" date="2019" name="Genome Biol. Evol.">
        <title>Insights into the evolution of the New World diploid cottons (Gossypium, subgenus Houzingenia) based on genome sequencing.</title>
        <authorList>
            <person name="Grover C.E."/>
            <person name="Arick M.A. 2nd"/>
            <person name="Thrash A."/>
            <person name="Conover J.L."/>
            <person name="Sanders W.S."/>
            <person name="Peterson D.G."/>
            <person name="Frelichowski J.E."/>
            <person name="Scheffler J.A."/>
            <person name="Scheffler B.E."/>
            <person name="Wendel J.F."/>
        </authorList>
    </citation>
    <scope>NUCLEOTIDE SEQUENCE [LARGE SCALE GENOMIC DNA]</scope>
    <source>
        <strain evidence="1">8</strain>
        <tissue evidence="1">Leaf</tissue>
    </source>
</reference>
<feature type="non-terminal residue" evidence="1">
    <location>
        <position position="109"/>
    </location>
</feature>
<protein>
    <submittedName>
        <fullName evidence="1">Uncharacterized protein</fullName>
    </submittedName>
</protein>